<organism evidence="2 3">
    <name type="scientific">Ceratodon purpureus</name>
    <name type="common">Fire moss</name>
    <name type="synonym">Dicranum purpureum</name>
    <dbReference type="NCBI Taxonomy" id="3225"/>
    <lineage>
        <taxon>Eukaryota</taxon>
        <taxon>Viridiplantae</taxon>
        <taxon>Streptophyta</taxon>
        <taxon>Embryophyta</taxon>
        <taxon>Bryophyta</taxon>
        <taxon>Bryophytina</taxon>
        <taxon>Bryopsida</taxon>
        <taxon>Dicranidae</taxon>
        <taxon>Pseudoditrichales</taxon>
        <taxon>Ditrichaceae</taxon>
        <taxon>Ceratodon</taxon>
    </lineage>
</organism>
<accession>A0A8T0IPE2</accession>
<feature type="chain" id="PRO_5035855019" evidence="1">
    <location>
        <begin position="19"/>
        <end position="54"/>
    </location>
</feature>
<proteinExistence type="predicted"/>
<keyword evidence="3" id="KW-1185">Reference proteome</keyword>
<name>A0A8T0IPE2_CERPU</name>
<dbReference type="AlphaFoldDB" id="A0A8T0IPE2"/>
<dbReference type="EMBL" id="CM026423">
    <property type="protein sequence ID" value="KAG0584468.1"/>
    <property type="molecule type" value="Genomic_DNA"/>
</dbReference>
<protein>
    <submittedName>
        <fullName evidence="2">Uncharacterized protein</fullName>
    </submittedName>
</protein>
<gene>
    <name evidence="2" type="ORF">KC19_3G212400</name>
</gene>
<dbReference type="Proteomes" id="UP000822688">
    <property type="component" value="Chromosome 3"/>
</dbReference>
<keyword evidence="1" id="KW-0732">Signal</keyword>
<feature type="signal peptide" evidence="1">
    <location>
        <begin position="1"/>
        <end position="18"/>
    </location>
</feature>
<evidence type="ECO:0000256" key="1">
    <source>
        <dbReference type="SAM" id="SignalP"/>
    </source>
</evidence>
<comment type="caution">
    <text evidence="2">The sequence shown here is derived from an EMBL/GenBank/DDBJ whole genome shotgun (WGS) entry which is preliminary data.</text>
</comment>
<evidence type="ECO:0000313" key="2">
    <source>
        <dbReference type="EMBL" id="KAG0584468.1"/>
    </source>
</evidence>
<reference evidence="2" key="1">
    <citation type="submission" date="2020-06" db="EMBL/GenBank/DDBJ databases">
        <title>WGS assembly of Ceratodon purpureus strain R40.</title>
        <authorList>
            <person name="Carey S.B."/>
            <person name="Jenkins J."/>
            <person name="Shu S."/>
            <person name="Lovell J.T."/>
            <person name="Sreedasyam A."/>
            <person name="Maumus F."/>
            <person name="Tiley G.P."/>
            <person name="Fernandez-Pozo N."/>
            <person name="Barry K."/>
            <person name="Chen C."/>
            <person name="Wang M."/>
            <person name="Lipzen A."/>
            <person name="Daum C."/>
            <person name="Saski C.A."/>
            <person name="Payton A.C."/>
            <person name="Mcbreen J.C."/>
            <person name="Conrad R.E."/>
            <person name="Kollar L.M."/>
            <person name="Olsson S."/>
            <person name="Huttunen S."/>
            <person name="Landis J.B."/>
            <person name="Wickett N.J."/>
            <person name="Johnson M.G."/>
            <person name="Rensing S.A."/>
            <person name="Grimwood J."/>
            <person name="Schmutz J."/>
            <person name="Mcdaniel S.F."/>
        </authorList>
    </citation>
    <scope>NUCLEOTIDE SEQUENCE</scope>
    <source>
        <strain evidence="2">R40</strain>
    </source>
</reference>
<evidence type="ECO:0000313" key="3">
    <source>
        <dbReference type="Proteomes" id="UP000822688"/>
    </source>
</evidence>
<sequence length="54" mass="6288">MIKWRLFVILVYIPVRDSTVKVLWLVRLLAVQRSELILDIGGIQDSFNVFATKL</sequence>